<dbReference type="RefSeq" id="WP_380205786.1">
    <property type="nucleotide sequence ID" value="NZ_JBHTEK010000001.1"/>
</dbReference>
<organism evidence="2 3">
    <name type="scientific">Hymenobacter humi</name>
    <dbReference type="NCBI Taxonomy" id="1411620"/>
    <lineage>
        <taxon>Bacteria</taxon>
        <taxon>Pseudomonadati</taxon>
        <taxon>Bacteroidota</taxon>
        <taxon>Cytophagia</taxon>
        <taxon>Cytophagales</taxon>
        <taxon>Hymenobacteraceae</taxon>
        <taxon>Hymenobacter</taxon>
    </lineage>
</organism>
<gene>
    <name evidence="2" type="ORF">ACFQT0_25445</name>
</gene>
<evidence type="ECO:0000313" key="2">
    <source>
        <dbReference type="EMBL" id="MFC7670335.1"/>
    </source>
</evidence>
<dbReference type="Proteomes" id="UP001596513">
    <property type="component" value="Unassembled WGS sequence"/>
</dbReference>
<name>A0ABW2UAE3_9BACT</name>
<accession>A0ABW2UAE3</accession>
<reference evidence="3" key="1">
    <citation type="journal article" date="2019" name="Int. J. Syst. Evol. Microbiol.">
        <title>The Global Catalogue of Microorganisms (GCM) 10K type strain sequencing project: providing services to taxonomists for standard genome sequencing and annotation.</title>
        <authorList>
            <consortium name="The Broad Institute Genomics Platform"/>
            <consortium name="The Broad Institute Genome Sequencing Center for Infectious Disease"/>
            <person name="Wu L."/>
            <person name="Ma J."/>
        </authorList>
    </citation>
    <scope>NUCLEOTIDE SEQUENCE [LARGE SCALE GENOMIC DNA]</scope>
    <source>
        <strain evidence="3">JCM 19635</strain>
    </source>
</reference>
<dbReference type="EMBL" id="JBHTEK010000001">
    <property type="protein sequence ID" value="MFC7670335.1"/>
    <property type="molecule type" value="Genomic_DNA"/>
</dbReference>
<comment type="caution">
    <text evidence="2">The sequence shown here is derived from an EMBL/GenBank/DDBJ whole genome shotgun (WGS) entry which is preliminary data.</text>
</comment>
<protein>
    <submittedName>
        <fullName evidence="2">Uncharacterized protein</fullName>
    </submittedName>
</protein>
<feature type="chain" id="PRO_5047186762" evidence="1">
    <location>
        <begin position="22"/>
        <end position="150"/>
    </location>
</feature>
<evidence type="ECO:0000313" key="3">
    <source>
        <dbReference type="Proteomes" id="UP001596513"/>
    </source>
</evidence>
<keyword evidence="1" id="KW-0732">Signal</keyword>
<keyword evidence="3" id="KW-1185">Reference proteome</keyword>
<feature type="signal peptide" evidence="1">
    <location>
        <begin position="1"/>
        <end position="21"/>
    </location>
</feature>
<evidence type="ECO:0000256" key="1">
    <source>
        <dbReference type="SAM" id="SignalP"/>
    </source>
</evidence>
<sequence length="150" mass="16015">MNFMILAGSIGCSLVSSCLFLLGFGEPTVPPQASQAVPATIATAPAAPTYTVIDLMPTFWKFWAQAKGKDEATQAQLFKKLVADPHPEVYNNDVLGGGPSPKPLPKPCPPATAWCRAWCSPRWPLWSACPSKSAKTCHATKAASAKPFRT</sequence>
<proteinExistence type="predicted"/>